<protein>
    <submittedName>
        <fullName evidence="1">Uncharacterized protein</fullName>
    </submittedName>
</protein>
<dbReference type="AlphaFoldDB" id="A0A099I6A2"/>
<proteinExistence type="predicted"/>
<accession>A0A099I6A2</accession>
<dbReference type="EMBL" id="JQIF01000052">
    <property type="protein sequence ID" value="KGJ52797.1"/>
    <property type="molecule type" value="Genomic_DNA"/>
</dbReference>
<dbReference type="RefSeq" id="WP_044905740.1">
    <property type="nucleotide sequence ID" value="NZ_JQIF01000052.1"/>
</dbReference>
<sequence>MGQFIRLRLTNELYVLKKDRWGCAYDTDRITDMLNSWFNMQLYDAEELEDSVLFTLKKDVFQEHFLSFLMEQTQIMHDFDAEEIKEEVEALKSRSLPDYMKWIKVNRMPSCLWYGKCTIVSPLYCSEKLYMSADGVDYLVEGKAVMECYDSLFTYIHNMIRKTSANPLKDTVAVLLD</sequence>
<reference evidence="1 2" key="1">
    <citation type="submission" date="2014-08" db="EMBL/GenBank/DDBJ databases">
        <title>Clostridium innocuum, an unnegligible vancomycin-resistant pathogen causing extra-intestinal infections.</title>
        <authorList>
            <person name="Feng Y."/>
            <person name="Chiu C.-H."/>
        </authorList>
    </citation>
    <scope>NUCLEOTIDE SEQUENCE [LARGE SCALE GENOMIC DNA]</scope>
    <source>
        <strain evidence="1 2">AN88</strain>
    </source>
</reference>
<dbReference type="Proteomes" id="UP000030008">
    <property type="component" value="Unassembled WGS sequence"/>
</dbReference>
<gene>
    <name evidence="1" type="ORF">CIAN88_12430</name>
</gene>
<comment type="caution">
    <text evidence="1">The sequence shown here is derived from an EMBL/GenBank/DDBJ whole genome shotgun (WGS) entry which is preliminary data.</text>
</comment>
<evidence type="ECO:0000313" key="2">
    <source>
        <dbReference type="Proteomes" id="UP000030008"/>
    </source>
</evidence>
<evidence type="ECO:0000313" key="1">
    <source>
        <dbReference type="EMBL" id="KGJ52797.1"/>
    </source>
</evidence>
<name>A0A099I6A2_CLOIN</name>
<organism evidence="1 2">
    <name type="scientific">Clostridium innocuum</name>
    <dbReference type="NCBI Taxonomy" id="1522"/>
    <lineage>
        <taxon>Bacteria</taxon>
        <taxon>Bacillati</taxon>
        <taxon>Bacillota</taxon>
        <taxon>Clostridia</taxon>
        <taxon>Eubacteriales</taxon>
        <taxon>Clostridiaceae</taxon>
        <taxon>Clostridium</taxon>
    </lineage>
</organism>